<dbReference type="Proteomes" id="UP000593562">
    <property type="component" value="Unassembled WGS sequence"/>
</dbReference>
<dbReference type="InParanoid" id="A0A7J7C897"/>
<dbReference type="InterPro" id="IPR036779">
    <property type="entry name" value="LysM_dom_sf"/>
</dbReference>
<dbReference type="Gene3D" id="3.10.350.10">
    <property type="entry name" value="LysM domain"/>
    <property type="match status" value="2"/>
</dbReference>
<reference evidence="3 4" key="1">
    <citation type="journal article" date="2020" name="Nat. Commun.">
        <title>Genome of Tripterygium wilfordii and identification of cytochrome P450 involved in triptolide biosynthesis.</title>
        <authorList>
            <person name="Tu L."/>
            <person name="Su P."/>
            <person name="Zhang Z."/>
            <person name="Gao L."/>
            <person name="Wang J."/>
            <person name="Hu T."/>
            <person name="Zhou J."/>
            <person name="Zhang Y."/>
            <person name="Zhao Y."/>
            <person name="Liu Y."/>
            <person name="Song Y."/>
            <person name="Tong Y."/>
            <person name="Lu Y."/>
            <person name="Yang J."/>
            <person name="Xu C."/>
            <person name="Jia M."/>
            <person name="Peters R.J."/>
            <person name="Huang L."/>
            <person name="Gao W."/>
        </authorList>
    </citation>
    <scope>NUCLEOTIDE SEQUENCE [LARGE SCALE GENOMIC DNA]</scope>
    <source>
        <strain evidence="4">cv. XIE 37</strain>
        <tissue evidence="3">Leaf</tissue>
    </source>
</reference>
<dbReference type="SMART" id="SM00257">
    <property type="entry name" value="LysM"/>
    <property type="match status" value="2"/>
</dbReference>
<dbReference type="PANTHER" id="PTHR33734:SF28">
    <property type="entry name" value="LYSM DOMAIN-CONTAINING GPI-ANCHORED PROTEIN 1-LIKE"/>
    <property type="match status" value="1"/>
</dbReference>
<keyword evidence="1" id="KW-0732">Signal</keyword>
<dbReference type="InterPro" id="IPR018392">
    <property type="entry name" value="LysM"/>
</dbReference>
<organism evidence="3 4">
    <name type="scientific">Tripterygium wilfordii</name>
    <name type="common">Thunder God vine</name>
    <dbReference type="NCBI Taxonomy" id="458696"/>
    <lineage>
        <taxon>Eukaryota</taxon>
        <taxon>Viridiplantae</taxon>
        <taxon>Streptophyta</taxon>
        <taxon>Embryophyta</taxon>
        <taxon>Tracheophyta</taxon>
        <taxon>Spermatophyta</taxon>
        <taxon>Magnoliopsida</taxon>
        <taxon>eudicotyledons</taxon>
        <taxon>Gunneridae</taxon>
        <taxon>Pentapetalae</taxon>
        <taxon>rosids</taxon>
        <taxon>fabids</taxon>
        <taxon>Celastrales</taxon>
        <taxon>Celastraceae</taxon>
        <taxon>Tripterygium</taxon>
    </lineage>
</organism>
<dbReference type="CDD" id="cd00118">
    <property type="entry name" value="LysM"/>
    <property type="match status" value="1"/>
</dbReference>
<keyword evidence="4" id="KW-1185">Reference proteome</keyword>
<protein>
    <submittedName>
        <fullName evidence="3">Putative LysM domain GPI-anchored protein 1</fullName>
    </submittedName>
</protein>
<comment type="caution">
    <text evidence="3">The sequence shown here is derived from an EMBL/GenBank/DDBJ whole genome shotgun (WGS) entry which is preliminary data.</text>
</comment>
<feature type="domain" description="LysM" evidence="2">
    <location>
        <begin position="177"/>
        <end position="220"/>
    </location>
</feature>
<dbReference type="EMBL" id="JAAARO010000020">
    <property type="protein sequence ID" value="KAF5730361.1"/>
    <property type="molecule type" value="Genomic_DNA"/>
</dbReference>
<evidence type="ECO:0000313" key="4">
    <source>
        <dbReference type="Proteomes" id="UP000593562"/>
    </source>
</evidence>
<name>A0A7J7C897_TRIWF</name>
<proteinExistence type="predicted"/>
<accession>A0A7J7C897</accession>
<dbReference type="PANTHER" id="PTHR33734">
    <property type="entry name" value="LYSM DOMAIN-CONTAINING GPI-ANCHORED PROTEIN 2"/>
    <property type="match status" value="1"/>
</dbReference>
<feature type="domain" description="LysM" evidence="2">
    <location>
        <begin position="111"/>
        <end position="158"/>
    </location>
</feature>
<feature type="chain" id="PRO_5029628113" evidence="1">
    <location>
        <begin position="27"/>
        <end position="262"/>
    </location>
</feature>
<dbReference type="Pfam" id="PF01476">
    <property type="entry name" value="LysM"/>
    <property type="match status" value="2"/>
</dbReference>
<dbReference type="PROSITE" id="PS51782">
    <property type="entry name" value="LYSM"/>
    <property type="match status" value="2"/>
</dbReference>
<dbReference type="AlphaFoldDB" id="A0A7J7C897"/>
<evidence type="ECO:0000259" key="2">
    <source>
        <dbReference type="PROSITE" id="PS51782"/>
    </source>
</evidence>
<feature type="signal peptide" evidence="1">
    <location>
        <begin position="1"/>
        <end position="26"/>
    </location>
</feature>
<dbReference type="SUPFAM" id="SSF54106">
    <property type="entry name" value="LysM domain"/>
    <property type="match status" value="2"/>
</dbReference>
<gene>
    <name evidence="3" type="ORF">HS088_TW20G00734</name>
</gene>
<evidence type="ECO:0000256" key="1">
    <source>
        <dbReference type="SAM" id="SignalP"/>
    </source>
</evidence>
<sequence length="262" mass="28279">MNSHQEQVLSLLLFMIITVLPSISQSRSVIEPCSTSHSCSSLLSYILPYDSKLSEIAFRFHVDLSNLISTNSINSTLPVPSISNQILHAKTLVKVPISCPCVDGIRRSMSTTYTVRAVDTVDSISISYGGLVSAQQIRSVNGIDHANDTLMIGESIVIPLPCTCFNGANNGVKTVYMSYVVQDGESLKSVAERYGSSVVDLEDINELQQPYVYPGDVLSVPISACSSASLNWYNETILVVPNGSYALTASNCIKCLCGPNDL</sequence>
<evidence type="ECO:0000313" key="3">
    <source>
        <dbReference type="EMBL" id="KAF5730361.1"/>
    </source>
</evidence>